<reference evidence="4" key="1">
    <citation type="journal article" date="2014" name="Front. Microbiol.">
        <title>High frequency of phylogenetically diverse reductive dehalogenase-homologous genes in deep subseafloor sedimentary metagenomes.</title>
        <authorList>
            <person name="Kawai M."/>
            <person name="Futagami T."/>
            <person name="Toyoda A."/>
            <person name="Takaki Y."/>
            <person name="Nishi S."/>
            <person name="Hori S."/>
            <person name="Arai W."/>
            <person name="Tsubouchi T."/>
            <person name="Morono Y."/>
            <person name="Uchiyama I."/>
            <person name="Ito T."/>
            <person name="Fujiyama A."/>
            <person name="Inagaki F."/>
            <person name="Takami H."/>
        </authorList>
    </citation>
    <scope>NUCLEOTIDE SEQUENCE</scope>
    <source>
        <strain evidence="4">Expedition CK06-06</strain>
    </source>
</reference>
<dbReference type="Pfam" id="PF01958">
    <property type="entry name" value="Asp_DH_C"/>
    <property type="match status" value="1"/>
</dbReference>
<dbReference type="SUPFAM" id="SSF55307">
    <property type="entry name" value="Tubulin C-terminal domain-like"/>
    <property type="match status" value="1"/>
</dbReference>
<keyword evidence="2" id="KW-0342">GTP-binding</keyword>
<dbReference type="GO" id="GO:0033735">
    <property type="term" value="F:aspartate dehydrogenase [NAD(P)+] activity"/>
    <property type="evidence" value="ECO:0007669"/>
    <property type="project" value="InterPro"/>
</dbReference>
<dbReference type="Gene3D" id="3.30.360.10">
    <property type="entry name" value="Dihydrodipicolinate Reductase, domain 2"/>
    <property type="match status" value="1"/>
</dbReference>
<keyword evidence="1" id="KW-0547">Nucleotide-binding</keyword>
<evidence type="ECO:0000256" key="1">
    <source>
        <dbReference type="ARBA" id="ARBA00022741"/>
    </source>
</evidence>
<evidence type="ECO:0000259" key="3">
    <source>
        <dbReference type="Pfam" id="PF01958"/>
    </source>
</evidence>
<proteinExistence type="predicted"/>
<dbReference type="GO" id="GO:0009435">
    <property type="term" value="P:NAD+ biosynthetic process"/>
    <property type="evidence" value="ECO:0007669"/>
    <property type="project" value="InterPro"/>
</dbReference>
<dbReference type="GO" id="GO:0005525">
    <property type="term" value="F:GTP binding"/>
    <property type="evidence" value="ECO:0007669"/>
    <property type="project" value="UniProtKB-KW"/>
</dbReference>
<dbReference type="PANTHER" id="PTHR31873">
    <property type="entry name" value="L-ASPARTATE DEHYDROGENASE-RELATED"/>
    <property type="match status" value="1"/>
</dbReference>
<comment type="caution">
    <text evidence="4">The sequence shown here is derived from an EMBL/GenBank/DDBJ whole genome shotgun (WGS) entry which is preliminary data.</text>
</comment>
<evidence type="ECO:0000256" key="2">
    <source>
        <dbReference type="ARBA" id="ARBA00023134"/>
    </source>
</evidence>
<dbReference type="Gene3D" id="3.40.50.1440">
    <property type="entry name" value="Tubulin/FtsZ, GTPase domain"/>
    <property type="match status" value="1"/>
</dbReference>
<accession>X1CLJ0</accession>
<evidence type="ECO:0000313" key="4">
    <source>
        <dbReference type="EMBL" id="GAG85076.1"/>
    </source>
</evidence>
<gene>
    <name evidence="4" type="ORF">S01H4_34127</name>
</gene>
<dbReference type="InterPro" id="IPR036525">
    <property type="entry name" value="Tubulin/FtsZ_GTPase_sf"/>
</dbReference>
<feature type="domain" description="Aspartate dehydrogenase" evidence="3">
    <location>
        <begin position="90"/>
        <end position="176"/>
    </location>
</feature>
<dbReference type="InterPro" id="IPR002811">
    <property type="entry name" value="Asp_DH"/>
</dbReference>
<dbReference type="PANTHER" id="PTHR31873:SF6">
    <property type="entry name" value="ASPARTATE DEHYDROGENASE DOMAIN-CONTAINING PROTEIN"/>
    <property type="match status" value="1"/>
</dbReference>
<dbReference type="EMBL" id="BART01018033">
    <property type="protein sequence ID" value="GAG85076.1"/>
    <property type="molecule type" value="Genomic_DNA"/>
</dbReference>
<protein>
    <recommendedName>
        <fullName evidence="3">Aspartate dehydrogenase domain-containing protein</fullName>
    </recommendedName>
</protein>
<organism evidence="4">
    <name type="scientific">marine sediment metagenome</name>
    <dbReference type="NCBI Taxonomy" id="412755"/>
    <lineage>
        <taxon>unclassified sequences</taxon>
        <taxon>metagenomes</taxon>
        <taxon>ecological metagenomes</taxon>
    </lineage>
</organism>
<dbReference type="SUPFAM" id="SSF55347">
    <property type="entry name" value="Glyceraldehyde-3-phosphate dehydrogenase-like, C-terminal domain"/>
    <property type="match status" value="1"/>
</dbReference>
<dbReference type="AlphaFoldDB" id="X1CLJ0"/>
<sequence length="190" mass="20368">MRSIKGITEMITKPGLVNLDFADLKTVMKRGGVAMIGLGEAARIKHCKIYLPSGAVCGIDGILSASIDAIDEVTLVTTKPPKSLGKNYEKRITVFEGNAREAVEKFPRNINVAASLSLAGVGFDRTKVQIVADPVATRINHKILAHGKFGRLRAEVENMPNPNNSKSSYMASLSAIATLKKIINPIQIGA</sequence>
<dbReference type="InterPro" id="IPR008280">
    <property type="entry name" value="Tub_FtsZ_C"/>
</dbReference>
<name>X1CLJ0_9ZZZZ</name>